<dbReference type="Proteomes" id="UP000002748">
    <property type="component" value="Unassembled WGS sequence"/>
</dbReference>
<feature type="compositionally biased region" description="Polar residues" evidence="1">
    <location>
        <begin position="581"/>
        <end position="591"/>
    </location>
</feature>
<comment type="caution">
    <text evidence="3">The sequence shown here is derived from an EMBL/GenBank/DDBJ whole genome shotgun (WGS) entry which is preliminary data.</text>
</comment>
<accession>J6EST9</accession>
<feature type="compositionally biased region" description="Low complexity" evidence="1">
    <location>
        <begin position="284"/>
        <end position="295"/>
    </location>
</feature>
<evidence type="ECO:0000256" key="1">
    <source>
        <dbReference type="SAM" id="MobiDB-lite"/>
    </source>
</evidence>
<dbReference type="RefSeq" id="XP_014178772.1">
    <property type="nucleotide sequence ID" value="XM_014323297.1"/>
</dbReference>
<dbReference type="OrthoDB" id="3363836at2759"/>
<sequence length="619" mass="66388">MVDYNTETITPFPPLPTAWDEYFPNIRIGYPAHLAQAEDESHIERRGKTSIRVLRVHLSPARTPRVTQFSGPPLTLAALTCSSGATSLYKYPAARDVVNATDPVNFQWDTSCKVGSVEKIDLYLYMPSAENALLHAWSGIPFADGQYAAQLSPYWWNLTKTADLYVNIMKHQGQVWENTWSRGPSFSVIWEPSMTSTLSLPTGTGVVQAVDGNVSGKKVSKGVIAVSVIIPIVVIAIAGGVAYWFFRVREKEKLKRWSQALSQHSAMEWEKGALPGERLSAYGRPSSSYQRSRPSTGYGRPSTGYGRPSSSVMLDNMAGAGAYGNARFPGNSTENLDADGNIRSSVVMPDGYVRQSRISFADQARPRLSSSNDASRPHISSGLHTAAVYNSGSAIDDEEVSPTQVDGPSPFGDSEMLTAGQNHTGLVDRKLSPAYKTADLPAVPPAAAMRTDSDDLRNMPALQYATSADDFSAPPPQLEDPSRSLSPDANSSAHGHSTVQYGPDQMLAVYAARGKASSPEPSNPPPVAKSGIRRLLTRKESGRASGRATPTGRQTPSGRQTPAGDARGESPEPVSMRSYVHLNNGTASSQVVDALPPPGPPGAGRSQSQQGHGSQLGHE</sequence>
<feature type="region of interest" description="Disordered" evidence="1">
    <location>
        <begin position="466"/>
        <end position="619"/>
    </location>
</feature>
<evidence type="ECO:0000313" key="3">
    <source>
        <dbReference type="EMBL" id="EJT47604.1"/>
    </source>
</evidence>
<keyword evidence="2" id="KW-0812">Transmembrane</keyword>
<keyword evidence="2" id="KW-1133">Transmembrane helix</keyword>
<proteinExistence type="predicted"/>
<dbReference type="GeneID" id="25987012"/>
<dbReference type="AlphaFoldDB" id="J6EST9"/>
<feature type="region of interest" description="Disordered" evidence="1">
    <location>
        <begin position="280"/>
        <end position="309"/>
    </location>
</feature>
<dbReference type="KEGG" id="tasa:A1Q1_03499"/>
<reference evidence="3 4" key="1">
    <citation type="journal article" date="2012" name="Eukaryot. Cell">
        <title>Draft genome sequence of CBS 2479, the standard type strain of Trichosporon asahii.</title>
        <authorList>
            <person name="Yang R.Y."/>
            <person name="Li H.T."/>
            <person name="Zhu H."/>
            <person name="Zhou G.P."/>
            <person name="Wang M."/>
            <person name="Wang L."/>
        </authorList>
    </citation>
    <scope>NUCLEOTIDE SEQUENCE [LARGE SCALE GENOMIC DNA]</scope>
    <source>
        <strain evidence="4">ATCC 90039 / CBS 2479 / JCM 2466 / KCTC 7840 / NCYC 2677 / UAMH 7654</strain>
    </source>
</reference>
<evidence type="ECO:0000313" key="4">
    <source>
        <dbReference type="Proteomes" id="UP000002748"/>
    </source>
</evidence>
<feature type="compositionally biased region" description="Polar residues" evidence="1">
    <location>
        <begin position="551"/>
        <end position="560"/>
    </location>
</feature>
<gene>
    <name evidence="3" type="ORF">A1Q1_03499</name>
</gene>
<organism evidence="3 4">
    <name type="scientific">Trichosporon asahii var. asahii (strain ATCC 90039 / CBS 2479 / JCM 2466 / KCTC 7840 / NBRC 103889/ NCYC 2677 / UAMH 7654)</name>
    <name type="common">Yeast</name>
    <dbReference type="NCBI Taxonomy" id="1186058"/>
    <lineage>
        <taxon>Eukaryota</taxon>
        <taxon>Fungi</taxon>
        <taxon>Dikarya</taxon>
        <taxon>Basidiomycota</taxon>
        <taxon>Agaricomycotina</taxon>
        <taxon>Tremellomycetes</taxon>
        <taxon>Trichosporonales</taxon>
        <taxon>Trichosporonaceae</taxon>
        <taxon>Trichosporon</taxon>
    </lineage>
</organism>
<feature type="compositionally biased region" description="Low complexity" evidence="1">
    <location>
        <begin position="603"/>
        <end position="619"/>
    </location>
</feature>
<dbReference type="EMBL" id="ALBS01000234">
    <property type="protein sequence ID" value="EJT47604.1"/>
    <property type="molecule type" value="Genomic_DNA"/>
</dbReference>
<feature type="compositionally biased region" description="Polar residues" evidence="1">
    <location>
        <begin position="483"/>
        <end position="500"/>
    </location>
</feature>
<feature type="transmembrane region" description="Helical" evidence="2">
    <location>
        <begin position="223"/>
        <end position="246"/>
    </location>
</feature>
<protein>
    <submittedName>
        <fullName evidence="3">Uncharacterized protein</fullName>
    </submittedName>
</protein>
<dbReference type="VEuPathDB" id="FungiDB:A1Q1_03499"/>
<dbReference type="HOGENOM" id="CLU_441587_0_0_1"/>
<feature type="region of interest" description="Disordered" evidence="1">
    <location>
        <begin position="394"/>
        <end position="418"/>
    </location>
</feature>
<keyword evidence="2" id="KW-0472">Membrane</keyword>
<name>J6EST9_TRIAS</name>
<evidence type="ECO:0000256" key="2">
    <source>
        <dbReference type="SAM" id="Phobius"/>
    </source>
</evidence>